<accession>A0A3S0HQ61</accession>
<name>A0A3S0HQ61_9BACI</name>
<dbReference type="Proteomes" id="UP000276349">
    <property type="component" value="Unassembled WGS sequence"/>
</dbReference>
<dbReference type="EMBL" id="RXNR01000002">
    <property type="protein sequence ID" value="RTQ96301.1"/>
    <property type="molecule type" value="Genomic_DNA"/>
</dbReference>
<proteinExistence type="predicted"/>
<gene>
    <name evidence="1" type="ORF">EKG35_01220</name>
</gene>
<sequence>MSEYAMFLEEKNKIDYFFDHGYQIQSLFENLSGTFVEFSLNEENVQLQLVTPEGRKYIGTKLMTFI</sequence>
<organism evidence="1 2">
    <name type="scientific">Lysinibacillus telephonicus</name>
    <dbReference type="NCBI Taxonomy" id="1714840"/>
    <lineage>
        <taxon>Bacteria</taxon>
        <taxon>Bacillati</taxon>
        <taxon>Bacillota</taxon>
        <taxon>Bacilli</taxon>
        <taxon>Bacillales</taxon>
        <taxon>Bacillaceae</taxon>
        <taxon>Lysinibacillus</taxon>
    </lineage>
</organism>
<protein>
    <submittedName>
        <fullName evidence="1">Uncharacterized protein</fullName>
    </submittedName>
</protein>
<evidence type="ECO:0000313" key="2">
    <source>
        <dbReference type="Proteomes" id="UP000276349"/>
    </source>
</evidence>
<dbReference type="RefSeq" id="WP_126292485.1">
    <property type="nucleotide sequence ID" value="NZ_CP155468.1"/>
</dbReference>
<keyword evidence="2" id="KW-1185">Reference proteome</keyword>
<comment type="caution">
    <text evidence="1">The sequence shown here is derived from an EMBL/GenBank/DDBJ whole genome shotgun (WGS) entry which is preliminary data.</text>
</comment>
<dbReference type="OrthoDB" id="2454651at2"/>
<dbReference type="AlphaFoldDB" id="A0A3S0HQ61"/>
<reference evidence="1 2" key="1">
    <citation type="submission" date="2018-12" db="EMBL/GenBank/DDBJ databases">
        <authorList>
            <person name="Yu L."/>
        </authorList>
    </citation>
    <scope>NUCLEOTIDE SEQUENCE [LARGE SCALE GENOMIC DNA]</scope>
    <source>
        <strain evidence="1 2">S5H2222</strain>
    </source>
</reference>
<evidence type="ECO:0000313" key="1">
    <source>
        <dbReference type="EMBL" id="RTQ96301.1"/>
    </source>
</evidence>